<evidence type="ECO:0000256" key="1">
    <source>
        <dbReference type="SAM" id="MobiDB-lite"/>
    </source>
</evidence>
<dbReference type="EMBL" id="CP108021">
    <property type="protein sequence ID" value="WUM21124.1"/>
    <property type="molecule type" value="Genomic_DNA"/>
</dbReference>
<feature type="compositionally biased region" description="Basic and acidic residues" evidence="1">
    <location>
        <begin position="33"/>
        <end position="45"/>
    </location>
</feature>
<name>A0AAU4K564_9NOCA</name>
<sequence>MDYTELFSHTSVSEAPATTGDAPAHMPVFSDSDSTKAQHDSSDRR</sequence>
<evidence type="ECO:0000313" key="2">
    <source>
        <dbReference type="EMBL" id="WUM21124.1"/>
    </source>
</evidence>
<feature type="region of interest" description="Disordered" evidence="1">
    <location>
        <begin position="1"/>
        <end position="45"/>
    </location>
</feature>
<organism evidence="2 3">
    <name type="scientific">Williamsia herbipolensis</name>
    <dbReference type="NCBI Taxonomy" id="1603258"/>
    <lineage>
        <taxon>Bacteria</taxon>
        <taxon>Bacillati</taxon>
        <taxon>Actinomycetota</taxon>
        <taxon>Actinomycetes</taxon>
        <taxon>Mycobacteriales</taxon>
        <taxon>Nocardiaceae</taxon>
        <taxon>Williamsia</taxon>
    </lineage>
</organism>
<keyword evidence="3" id="KW-1185">Reference proteome</keyword>
<dbReference type="Proteomes" id="UP001432128">
    <property type="component" value="Chromosome"/>
</dbReference>
<gene>
    <name evidence="2" type="ORF">OG579_04775</name>
</gene>
<reference evidence="2 3" key="1">
    <citation type="submission" date="2022-10" db="EMBL/GenBank/DDBJ databases">
        <title>The complete genomes of actinobacterial strains from the NBC collection.</title>
        <authorList>
            <person name="Joergensen T.S."/>
            <person name="Alvarez Arevalo M."/>
            <person name="Sterndorff E.B."/>
            <person name="Faurdal D."/>
            <person name="Vuksanovic O."/>
            <person name="Mourched A.-S."/>
            <person name="Charusanti P."/>
            <person name="Shaw S."/>
            <person name="Blin K."/>
            <person name="Weber T."/>
        </authorList>
    </citation>
    <scope>NUCLEOTIDE SEQUENCE [LARGE SCALE GENOMIC DNA]</scope>
    <source>
        <strain evidence="2 3">NBC_00319</strain>
    </source>
</reference>
<protein>
    <submittedName>
        <fullName evidence="2">Uncharacterized protein</fullName>
    </submittedName>
</protein>
<dbReference type="AlphaFoldDB" id="A0AAU4K564"/>
<dbReference type="KEGG" id="whr:OG579_04775"/>
<accession>A0AAU4K564</accession>
<evidence type="ECO:0000313" key="3">
    <source>
        <dbReference type="Proteomes" id="UP001432128"/>
    </source>
</evidence>
<dbReference type="RefSeq" id="WP_328858279.1">
    <property type="nucleotide sequence ID" value="NZ_CP108021.1"/>
</dbReference>
<proteinExistence type="predicted"/>